<dbReference type="Proteomes" id="UP000000557">
    <property type="component" value="Chromosome"/>
</dbReference>
<dbReference type="InterPro" id="IPR028098">
    <property type="entry name" value="Glyco_trans_4-like_N"/>
</dbReference>
<dbReference type="SMR" id="Q7NLQ6"/>
<dbReference type="SUPFAM" id="SSF53756">
    <property type="entry name" value="UDP-Glycosyltransferase/glycogen phosphorylase"/>
    <property type="match status" value="1"/>
</dbReference>
<dbReference type="PANTHER" id="PTHR12526:SF631">
    <property type="entry name" value="BLL6306 PROTEIN"/>
    <property type="match status" value="1"/>
</dbReference>
<dbReference type="CAZy" id="GT4">
    <property type="family name" value="Glycosyltransferase Family 4"/>
</dbReference>
<organism evidence="2 3">
    <name type="scientific">Gloeobacter violaceus (strain ATCC 29082 / PCC 7421)</name>
    <dbReference type="NCBI Taxonomy" id="251221"/>
    <lineage>
        <taxon>Bacteria</taxon>
        <taxon>Bacillati</taxon>
        <taxon>Cyanobacteriota</taxon>
        <taxon>Cyanophyceae</taxon>
        <taxon>Gloeobacterales</taxon>
        <taxon>Gloeobacteraceae</taxon>
        <taxon>Gloeobacter</taxon>
    </lineage>
</organism>
<dbReference type="CDD" id="cd03798">
    <property type="entry name" value="GT4_WlbH-like"/>
    <property type="match status" value="1"/>
</dbReference>
<accession>Q7NLQ6</accession>
<name>Q7NLQ6_GLOVI</name>
<dbReference type="HOGENOM" id="CLU_009583_2_5_3"/>
<feature type="domain" description="Glycosyltransferase subfamily 4-like N-terminal" evidence="1">
    <location>
        <begin position="21"/>
        <end position="177"/>
    </location>
</feature>
<keyword evidence="3" id="KW-1185">Reference proteome</keyword>
<dbReference type="Pfam" id="PF13692">
    <property type="entry name" value="Glyco_trans_1_4"/>
    <property type="match status" value="1"/>
</dbReference>
<dbReference type="Gene3D" id="3.40.50.2000">
    <property type="entry name" value="Glycogen Phosphorylase B"/>
    <property type="match status" value="2"/>
</dbReference>
<dbReference type="PANTHER" id="PTHR12526">
    <property type="entry name" value="GLYCOSYLTRANSFERASE"/>
    <property type="match status" value="1"/>
</dbReference>
<protein>
    <submittedName>
        <fullName evidence="2">Glr1065 protein</fullName>
    </submittedName>
</protein>
<dbReference type="InParanoid" id="Q7NLQ6"/>
<evidence type="ECO:0000313" key="3">
    <source>
        <dbReference type="Proteomes" id="UP000000557"/>
    </source>
</evidence>
<dbReference type="STRING" id="251221.gene:10758544"/>
<reference evidence="2 3" key="2">
    <citation type="journal article" date="2003" name="DNA Res.">
        <title>Complete genome structure of Gloeobacter violaceus PCC 7421, a cyanobacterium that lacks thylakoids (supplement).</title>
        <authorList>
            <person name="Nakamura Y."/>
            <person name="Kaneko T."/>
            <person name="Sato S."/>
            <person name="Mimuro M."/>
            <person name="Miyashita H."/>
            <person name="Tsuchiya T."/>
            <person name="Sasamoto S."/>
            <person name="Watanabe A."/>
            <person name="Kawashima K."/>
            <person name="Kishida Y."/>
            <person name="Kiyokawa C."/>
            <person name="Kohara M."/>
            <person name="Matsumoto M."/>
            <person name="Matsuno A."/>
            <person name="Nakazaki N."/>
            <person name="Shimpo S."/>
            <person name="Takeuchi C."/>
            <person name="Yamada M."/>
            <person name="Tabata S."/>
        </authorList>
    </citation>
    <scope>NUCLEOTIDE SEQUENCE [LARGE SCALE GENOMIC DNA]</scope>
    <source>
        <strain evidence="3">ATCC 29082 / PCC 7421</strain>
    </source>
</reference>
<dbReference type="PATRIC" id="fig|251221.4.peg.1093"/>
<dbReference type="AlphaFoldDB" id="Q7NLQ6"/>
<dbReference type="Pfam" id="PF13579">
    <property type="entry name" value="Glyco_trans_4_4"/>
    <property type="match status" value="1"/>
</dbReference>
<dbReference type="eggNOG" id="COG0438">
    <property type="taxonomic scope" value="Bacteria"/>
</dbReference>
<dbReference type="EnsemblBacteria" id="BAC89006">
    <property type="protein sequence ID" value="BAC89006"/>
    <property type="gene ID" value="BAC89006"/>
</dbReference>
<dbReference type="PhylomeDB" id="Q7NLQ6"/>
<sequence>MRAAMSLKVCIATLEFPPDVGGVGESVHRIAHFLRDLGYEVHIAVFRSEPKAVLSQGPRRAQCLTTEQDGLSVHRLKPPIRSADASKQEMLSDLYFQLCALHRRYSFDVLHAFFLSETGYLFTLLGREYGVPVINSIRGSDIHKHMFSPLLHAQMVWTLENSAWVTFVSRDLQSRAALFAPAIRDKSSAFWNSIDPVRFEHVGDPPVPPLSGTVIGSVGRFRDKKGIEFLLDACGRLLAESLDVTLLLVGDFVPKEAAYWQLEVENAGLGDRLVVTGLLPREQALACYALLDIFVIPSLHDGCPNALLEAMTAGRAIVGTRADAIGEILDHERDALLVPPCDSEALAAALGRLVASPDLRRQLGEAARYKVSEWLAPWIEQQHWSEIYRHVLQQTDAAAHSLPATAVELPLAADH</sequence>
<gene>
    <name evidence="2" type="ordered locus">glr1065</name>
</gene>
<dbReference type="OrthoDB" id="5416057at2"/>
<reference evidence="2 3" key="1">
    <citation type="journal article" date="2003" name="DNA Res.">
        <title>Complete genome structure of Gloeobacter violaceus PCC 7421, a cyanobacterium that lacks thylakoids.</title>
        <authorList>
            <person name="Nakamura Y."/>
            <person name="Kaneko T."/>
            <person name="Sato S."/>
            <person name="Mimuro M."/>
            <person name="Miyashita H."/>
            <person name="Tsuchiya T."/>
            <person name="Sasamoto S."/>
            <person name="Watanabe A."/>
            <person name="Kawashima K."/>
            <person name="Kishida Y."/>
            <person name="Kiyokawa C."/>
            <person name="Kohara M."/>
            <person name="Matsumoto M."/>
            <person name="Matsuno A."/>
            <person name="Nakazaki N."/>
            <person name="Shimpo S."/>
            <person name="Takeuchi C."/>
            <person name="Yamada M."/>
            <person name="Tabata S."/>
        </authorList>
    </citation>
    <scope>NUCLEOTIDE SEQUENCE [LARGE SCALE GENOMIC DNA]</scope>
    <source>
        <strain evidence="3">ATCC 29082 / PCC 7421</strain>
    </source>
</reference>
<evidence type="ECO:0000313" key="2">
    <source>
        <dbReference type="EMBL" id="BAC89006.1"/>
    </source>
</evidence>
<dbReference type="KEGG" id="gvi:glr1065"/>
<evidence type="ECO:0000259" key="1">
    <source>
        <dbReference type="Pfam" id="PF13579"/>
    </source>
</evidence>
<proteinExistence type="predicted"/>
<dbReference type="EMBL" id="BA000045">
    <property type="protein sequence ID" value="BAC89006.1"/>
    <property type="molecule type" value="Genomic_DNA"/>
</dbReference>
<dbReference type="GO" id="GO:0016757">
    <property type="term" value="F:glycosyltransferase activity"/>
    <property type="evidence" value="ECO:0000318"/>
    <property type="project" value="GO_Central"/>
</dbReference>